<evidence type="ECO:0000313" key="13">
    <source>
        <dbReference type="Proteomes" id="UP000178377"/>
    </source>
</evidence>
<dbReference type="InterPro" id="IPR000629">
    <property type="entry name" value="RNA-helicase_DEAD-box_CS"/>
</dbReference>
<dbReference type="PROSITE" id="PS51194">
    <property type="entry name" value="HELICASE_CTER"/>
    <property type="match status" value="1"/>
</dbReference>
<sequence length="447" mass="48654">MNDFSALPLATGVKANLSRAGFATMTPVQAATIPPALEGKDVLATAQTGSGKTLAFAIPIIEHIIHTKTPGILALVLLPTRELAMQVYETFGKVASKTGIRGALVLGGMSEHTQLQAIRRGAQLIIATPGRLEDFIKRGAVSLKSVHILILDEADRMVDMGFLPQMKTILSSLPSKRQTMCFSATLPPEVTHLVHQYLHVPTRVEIGSTTRHADKVRLQVYEVARESKFPLLLSLLESEPGTFLIFARTKHGADRVARALVQAGVNAAVIHGNRTQGQRVAALTGFQSGKYRVLVATDIAARGIHVDNIAHVINFDMPQVPADFIHRVGRTGRMESSGTASTFVTPQDRGDLLAIERMLKASIQRMALPANLPQPRPSTQLGAPTRRHFQRTSYATSRYPSQPHPLEALQERGKGYQSRRRAGGGGKYRHGRGDGPHSRRFSGVREV</sequence>
<dbReference type="GO" id="GO:0005829">
    <property type="term" value="C:cytosol"/>
    <property type="evidence" value="ECO:0007669"/>
    <property type="project" value="TreeGrafter"/>
</dbReference>
<dbReference type="SMART" id="SM00487">
    <property type="entry name" value="DEXDc"/>
    <property type="match status" value="1"/>
</dbReference>
<feature type="region of interest" description="Disordered" evidence="8">
    <location>
        <begin position="370"/>
        <end position="447"/>
    </location>
</feature>
<dbReference type="InterPro" id="IPR027417">
    <property type="entry name" value="P-loop_NTPase"/>
</dbReference>
<feature type="domain" description="Helicase C-terminal" evidence="10">
    <location>
        <begin position="228"/>
        <end position="374"/>
    </location>
</feature>
<dbReference type="CDD" id="cd18787">
    <property type="entry name" value="SF2_C_DEAD"/>
    <property type="match status" value="1"/>
</dbReference>
<evidence type="ECO:0000256" key="1">
    <source>
        <dbReference type="ARBA" id="ARBA00022741"/>
    </source>
</evidence>
<dbReference type="PANTHER" id="PTHR47959:SF13">
    <property type="entry name" value="ATP-DEPENDENT RNA HELICASE RHLE"/>
    <property type="match status" value="1"/>
</dbReference>
<dbReference type="GO" id="GO:0003676">
    <property type="term" value="F:nucleic acid binding"/>
    <property type="evidence" value="ECO:0007669"/>
    <property type="project" value="InterPro"/>
</dbReference>
<dbReference type="InterPro" id="IPR014014">
    <property type="entry name" value="RNA_helicase_DEAD_Q_motif"/>
</dbReference>
<dbReference type="CDD" id="cd00268">
    <property type="entry name" value="DEADc"/>
    <property type="match status" value="1"/>
</dbReference>
<dbReference type="PROSITE" id="PS51195">
    <property type="entry name" value="Q_MOTIF"/>
    <property type="match status" value="1"/>
</dbReference>
<dbReference type="SMART" id="SM00490">
    <property type="entry name" value="HELICc"/>
    <property type="match status" value="1"/>
</dbReference>
<dbReference type="GO" id="GO:0003724">
    <property type="term" value="F:RNA helicase activity"/>
    <property type="evidence" value="ECO:0007669"/>
    <property type="project" value="InterPro"/>
</dbReference>
<protein>
    <recommendedName>
        <fullName evidence="14">DEAD/DEAH box helicase</fullName>
    </recommendedName>
</protein>
<keyword evidence="3 7" id="KW-0347">Helicase</keyword>
<feature type="domain" description="Helicase ATP-binding" evidence="9">
    <location>
        <begin position="33"/>
        <end position="204"/>
    </location>
</feature>
<dbReference type="InterPro" id="IPR014001">
    <property type="entry name" value="Helicase_ATP-bd"/>
</dbReference>
<dbReference type="Proteomes" id="UP000178377">
    <property type="component" value="Unassembled WGS sequence"/>
</dbReference>
<evidence type="ECO:0000256" key="5">
    <source>
        <dbReference type="ARBA" id="ARBA00038437"/>
    </source>
</evidence>
<comment type="similarity">
    <text evidence="5 7">Belongs to the DEAD box helicase family.</text>
</comment>
<dbReference type="EMBL" id="MFEO01000033">
    <property type="protein sequence ID" value="OGE88444.1"/>
    <property type="molecule type" value="Genomic_DNA"/>
</dbReference>
<dbReference type="InterPro" id="IPR001650">
    <property type="entry name" value="Helicase_C-like"/>
</dbReference>
<evidence type="ECO:0000259" key="9">
    <source>
        <dbReference type="PROSITE" id="PS51192"/>
    </source>
</evidence>
<comment type="caution">
    <text evidence="12">The sequence shown here is derived from an EMBL/GenBank/DDBJ whole genome shotgun (WGS) entry which is preliminary data.</text>
</comment>
<proteinExistence type="inferred from homology"/>
<name>A0A1F5PFB8_9BACT</name>
<dbReference type="Gene3D" id="3.40.50.300">
    <property type="entry name" value="P-loop containing nucleotide triphosphate hydrolases"/>
    <property type="match status" value="2"/>
</dbReference>
<evidence type="ECO:0000256" key="6">
    <source>
        <dbReference type="PROSITE-ProRule" id="PRU00552"/>
    </source>
</evidence>
<evidence type="ECO:0000256" key="2">
    <source>
        <dbReference type="ARBA" id="ARBA00022801"/>
    </source>
</evidence>
<organism evidence="12 13">
    <name type="scientific">Candidatus Doudnabacteria bacterium RIFCSPHIGHO2_01_FULL_50_11</name>
    <dbReference type="NCBI Taxonomy" id="1817828"/>
    <lineage>
        <taxon>Bacteria</taxon>
        <taxon>Candidatus Doudnaibacteriota</taxon>
    </lineage>
</organism>
<dbReference type="GO" id="GO:0016787">
    <property type="term" value="F:hydrolase activity"/>
    <property type="evidence" value="ECO:0007669"/>
    <property type="project" value="UniProtKB-KW"/>
</dbReference>
<evidence type="ECO:0000256" key="7">
    <source>
        <dbReference type="RuleBase" id="RU000492"/>
    </source>
</evidence>
<dbReference type="SUPFAM" id="SSF52540">
    <property type="entry name" value="P-loop containing nucleoside triphosphate hydrolases"/>
    <property type="match status" value="1"/>
</dbReference>
<feature type="compositionally biased region" description="Basic residues" evidence="8">
    <location>
        <begin position="417"/>
        <end position="430"/>
    </location>
</feature>
<dbReference type="InterPro" id="IPR044742">
    <property type="entry name" value="DEAD/DEAH_RhlB"/>
</dbReference>
<dbReference type="Pfam" id="PF00270">
    <property type="entry name" value="DEAD"/>
    <property type="match status" value="1"/>
</dbReference>
<keyword evidence="1 7" id="KW-0547">Nucleotide-binding</keyword>
<reference evidence="12 13" key="1">
    <citation type="journal article" date="2016" name="Nat. Commun.">
        <title>Thousands of microbial genomes shed light on interconnected biogeochemical processes in an aquifer system.</title>
        <authorList>
            <person name="Anantharaman K."/>
            <person name="Brown C.T."/>
            <person name="Hug L.A."/>
            <person name="Sharon I."/>
            <person name="Castelle C.J."/>
            <person name="Probst A.J."/>
            <person name="Thomas B.C."/>
            <person name="Singh A."/>
            <person name="Wilkins M.J."/>
            <person name="Karaoz U."/>
            <person name="Brodie E.L."/>
            <person name="Williams K.H."/>
            <person name="Hubbard S.S."/>
            <person name="Banfield J.F."/>
        </authorList>
    </citation>
    <scope>NUCLEOTIDE SEQUENCE [LARGE SCALE GENOMIC DNA]</scope>
</reference>
<feature type="compositionally biased region" description="Basic and acidic residues" evidence="8">
    <location>
        <begin position="431"/>
        <end position="447"/>
    </location>
</feature>
<dbReference type="Pfam" id="PF00271">
    <property type="entry name" value="Helicase_C"/>
    <property type="match status" value="1"/>
</dbReference>
<evidence type="ECO:0000256" key="4">
    <source>
        <dbReference type="ARBA" id="ARBA00022840"/>
    </source>
</evidence>
<feature type="short sequence motif" description="Q motif" evidence="6">
    <location>
        <begin position="2"/>
        <end position="30"/>
    </location>
</feature>
<dbReference type="PROSITE" id="PS00039">
    <property type="entry name" value="DEAD_ATP_HELICASE"/>
    <property type="match status" value="1"/>
</dbReference>
<accession>A0A1F5PFB8</accession>
<dbReference type="STRING" id="1817828.A2722_00880"/>
<evidence type="ECO:0000256" key="3">
    <source>
        <dbReference type="ARBA" id="ARBA00022806"/>
    </source>
</evidence>
<evidence type="ECO:0000259" key="10">
    <source>
        <dbReference type="PROSITE" id="PS51194"/>
    </source>
</evidence>
<keyword evidence="4 7" id="KW-0067">ATP-binding</keyword>
<dbReference type="AlphaFoldDB" id="A0A1F5PFB8"/>
<dbReference type="PANTHER" id="PTHR47959">
    <property type="entry name" value="ATP-DEPENDENT RNA HELICASE RHLE-RELATED"/>
    <property type="match status" value="1"/>
</dbReference>
<evidence type="ECO:0000256" key="8">
    <source>
        <dbReference type="SAM" id="MobiDB-lite"/>
    </source>
</evidence>
<dbReference type="InterPro" id="IPR011545">
    <property type="entry name" value="DEAD/DEAH_box_helicase_dom"/>
</dbReference>
<dbReference type="GO" id="GO:0005524">
    <property type="term" value="F:ATP binding"/>
    <property type="evidence" value="ECO:0007669"/>
    <property type="project" value="UniProtKB-KW"/>
</dbReference>
<evidence type="ECO:0000313" key="12">
    <source>
        <dbReference type="EMBL" id="OGE88444.1"/>
    </source>
</evidence>
<gene>
    <name evidence="12" type="ORF">A2722_00880</name>
</gene>
<dbReference type="InterPro" id="IPR050079">
    <property type="entry name" value="DEAD_box_RNA_helicase"/>
</dbReference>
<keyword evidence="2 7" id="KW-0378">Hydrolase</keyword>
<feature type="compositionally biased region" description="Polar residues" evidence="8">
    <location>
        <begin position="391"/>
        <end position="400"/>
    </location>
</feature>
<feature type="domain" description="DEAD-box RNA helicase Q" evidence="11">
    <location>
        <begin position="2"/>
        <end position="30"/>
    </location>
</feature>
<evidence type="ECO:0000259" key="11">
    <source>
        <dbReference type="PROSITE" id="PS51195"/>
    </source>
</evidence>
<evidence type="ECO:0008006" key="14">
    <source>
        <dbReference type="Google" id="ProtNLM"/>
    </source>
</evidence>
<dbReference type="PROSITE" id="PS51192">
    <property type="entry name" value="HELICASE_ATP_BIND_1"/>
    <property type="match status" value="1"/>
</dbReference>